<dbReference type="OrthoDB" id="1849062at2759"/>
<dbReference type="PANTHER" id="PTHR31549">
    <property type="entry name" value="PROTEIN, PUTATIVE (DUF247)-RELATED-RELATED"/>
    <property type="match status" value="1"/>
</dbReference>
<dbReference type="Proteomes" id="UP000327157">
    <property type="component" value="Chromosome 12"/>
</dbReference>
<sequence length="87" mass="9764">MCPDFHNDFEVTSYIGFLDALIDHADDVVKKLRSTGVLYNLTGSDKAVAHLFNEIGTDLVPNTDIHCDVKADTEKHYKTKRNVLILS</sequence>
<reference evidence="1 2" key="1">
    <citation type="submission" date="2019-09" db="EMBL/GenBank/DDBJ databases">
        <authorList>
            <person name="Ou C."/>
        </authorList>
    </citation>
    <scope>NUCLEOTIDE SEQUENCE [LARGE SCALE GENOMIC DNA]</scope>
    <source>
        <strain evidence="1">S2</strain>
        <tissue evidence="1">Leaf</tissue>
    </source>
</reference>
<reference evidence="1 2" key="3">
    <citation type="submission" date="2019-11" db="EMBL/GenBank/DDBJ databases">
        <title>A de novo genome assembly of a pear dwarfing rootstock.</title>
        <authorList>
            <person name="Wang F."/>
            <person name="Wang J."/>
            <person name="Li S."/>
            <person name="Zhang Y."/>
            <person name="Fang M."/>
            <person name="Ma L."/>
            <person name="Zhao Y."/>
            <person name="Jiang S."/>
        </authorList>
    </citation>
    <scope>NUCLEOTIDE SEQUENCE [LARGE SCALE GENOMIC DNA]</scope>
    <source>
        <strain evidence="1">S2</strain>
        <tissue evidence="1">Leaf</tissue>
    </source>
</reference>
<dbReference type="AlphaFoldDB" id="A0A5N5HWD8"/>
<reference evidence="2" key="2">
    <citation type="submission" date="2019-10" db="EMBL/GenBank/DDBJ databases">
        <title>A de novo genome assembly of a pear dwarfing rootstock.</title>
        <authorList>
            <person name="Wang F."/>
            <person name="Wang J."/>
            <person name="Li S."/>
            <person name="Zhang Y."/>
            <person name="Fang M."/>
            <person name="Ma L."/>
            <person name="Zhao Y."/>
            <person name="Jiang S."/>
        </authorList>
    </citation>
    <scope>NUCLEOTIDE SEQUENCE [LARGE SCALE GENOMIC DNA]</scope>
</reference>
<keyword evidence="2" id="KW-1185">Reference proteome</keyword>
<proteinExistence type="predicted"/>
<evidence type="ECO:0000313" key="1">
    <source>
        <dbReference type="EMBL" id="KAB2631177.1"/>
    </source>
</evidence>
<dbReference type="EMBL" id="SMOL01000143">
    <property type="protein sequence ID" value="KAB2631177.1"/>
    <property type="molecule type" value="Genomic_DNA"/>
</dbReference>
<dbReference type="PANTHER" id="PTHR31549:SF191">
    <property type="entry name" value="DUF247 DOMAIN PROTEIN"/>
    <property type="match status" value="1"/>
</dbReference>
<dbReference type="InterPro" id="IPR004158">
    <property type="entry name" value="DUF247_pln"/>
</dbReference>
<comment type="caution">
    <text evidence="1">The sequence shown here is derived from an EMBL/GenBank/DDBJ whole genome shotgun (WGS) entry which is preliminary data.</text>
</comment>
<organism evidence="1 2">
    <name type="scientific">Pyrus ussuriensis x Pyrus communis</name>
    <dbReference type="NCBI Taxonomy" id="2448454"/>
    <lineage>
        <taxon>Eukaryota</taxon>
        <taxon>Viridiplantae</taxon>
        <taxon>Streptophyta</taxon>
        <taxon>Embryophyta</taxon>
        <taxon>Tracheophyta</taxon>
        <taxon>Spermatophyta</taxon>
        <taxon>Magnoliopsida</taxon>
        <taxon>eudicotyledons</taxon>
        <taxon>Gunneridae</taxon>
        <taxon>Pentapetalae</taxon>
        <taxon>rosids</taxon>
        <taxon>fabids</taxon>
        <taxon>Rosales</taxon>
        <taxon>Rosaceae</taxon>
        <taxon>Amygdaloideae</taxon>
        <taxon>Maleae</taxon>
        <taxon>Pyrus</taxon>
    </lineage>
</organism>
<evidence type="ECO:0000313" key="2">
    <source>
        <dbReference type="Proteomes" id="UP000327157"/>
    </source>
</evidence>
<name>A0A5N5HWD8_9ROSA</name>
<protein>
    <submittedName>
        <fullName evidence="1">Uncharacterized protein</fullName>
    </submittedName>
</protein>
<gene>
    <name evidence="1" type="ORF">D8674_008696</name>
</gene>
<dbReference type="Pfam" id="PF03140">
    <property type="entry name" value="DUF247"/>
    <property type="match status" value="1"/>
</dbReference>
<accession>A0A5N5HWD8</accession>